<dbReference type="InterPro" id="IPR027417">
    <property type="entry name" value="P-loop_NTPase"/>
</dbReference>
<dbReference type="InterPro" id="IPR013767">
    <property type="entry name" value="PAS_fold"/>
</dbReference>
<dbReference type="GO" id="GO:0043565">
    <property type="term" value="F:sequence-specific DNA binding"/>
    <property type="evidence" value="ECO:0007669"/>
    <property type="project" value="InterPro"/>
</dbReference>
<keyword evidence="4" id="KW-0804">Transcription</keyword>
<dbReference type="Gene3D" id="3.30.450.20">
    <property type="entry name" value="PAS domain"/>
    <property type="match status" value="1"/>
</dbReference>
<evidence type="ECO:0000256" key="3">
    <source>
        <dbReference type="ARBA" id="ARBA00023015"/>
    </source>
</evidence>
<dbReference type="Pfam" id="PF00989">
    <property type="entry name" value="PAS"/>
    <property type="match status" value="1"/>
</dbReference>
<dbReference type="InterPro" id="IPR058031">
    <property type="entry name" value="AAA_lid_NorR"/>
</dbReference>
<dbReference type="Pfam" id="PF02954">
    <property type="entry name" value="HTH_8"/>
    <property type="match status" value="1"/>
</dbReference>
<dbReference type="SMART" id="SM00382">
    <property type="entry name" value="AAA"/>
    <property type="match status" value="1"/>
</dbReference>
<dbReference type="PROSITE" id="PS00688">
    <property type="entry name" value="SIGMA54_INTERACT_3"/>
    <property type="match status" value="1"/>
</dbReference>
<dbReference type="AlphaFoldDB" id="A0A7C4EY75"/>
<dbReference type="GO" id="GO:0005524">
    <property type="term" value="F:ATP binding"/>
    <property type="evidence" value="ECO:0007669"/>
    <property type="project" value="UniProtKB-KW"/>
</dbReference>
<organism evidence="7">
    <name type="scientific">Desulfomonile tiedjei</name>
    <dbReference type="NCBI Taxonomy" id="2358"/>
    <lineage>
        <taxon>Bacteria</taxon>
        <taxon>Pseudomonadati</taxon>
        <taxon>Thermodesulfobacteriota</taxon>
        <taxon>Desulfomonilia</taxon>
        <taxon>Desulfomonilales</taxon>
        <taxon>Desulfomonilaceae</taxon>
        <taxon>Desulfomonile</taxon>
    </lineage>
</organism>
<dbReference type="PROSITE" id="PS50112">
    <property type="entry name" value="PAS"/>
    <property type="match status" value="1"/>
</dbReference>
<dbReference type="Pfam" id="PF00158">
    <property type="entry name" value="Sigma54_activat"/>
    <property type="match status" value="1"/>
</dbReference>
<dbReference type="EMBL" id="DTGT01000393">
    <property type="protein sequence ID" value="HGH62016.1"/>
    <property type="molecule type" value="Genomic_DNA"/>
</dbReference>
<dbReference type="CDD" id="cd00130">
    <property type="entry name" value="PAS"/>
    <property type="match status" value="1"/>
</dbReference>
<dbReference type="InterPro" id="IPR025944">
    <property type="entry name" value="Sigma_54_int_dom_CS"/>
</dbReference>
<dbReference type="PROSITE" id="PS00675">
    <property type="entry name" value="SIGMA54_INTERACT_1"/>
    <property type="match status" value="1"/>
</dbReference>
<gene>
    <name evidence="7" type="ORF">ENV54_12050</name>
</gene>
<evidence type="ECO:0000259" key="5">
    <source>
        <dbReference type="PROSITE" id="PS50045"/>
    </source>
</evidence>
<reference evidence="7" key="1">
    <citation type="journal article" date="2020" name="mSystems">
        <title>Genome- and Community-Level Interaction Insights into Carbon Utilization and Element Cycling Functions of Hydrothermarchaeota in Hydrothermal Sediment.</title>
        <authorList>
            <person name="Zhou Z."/>
            <person name="Liu Y."/>
            <person name="Xu W."/>
            <person name="Pan J."/>
            <person name="Luo Z.H."/>
            <person name="Li M."/>
        </authorList>
    </citation>
    <scope>NUCLEOTIDE SEQUENCE [LARGE SCALE GENOMIC DNA]</scope>
    <source>
        <strain evidence="7">SpSt-769</strain>
    </source>
</reference>
<proteinExistence type="predicted"/>
<evidence type="ECO:0000256" key="2">
    <source>
        <dbReference type="ARBA" id="ARBA00022840"/>
    </source>
</evidence>
<dbReference type="SMART" id="SM00091">
    <property type="entry name" value="PAS"/>
    <property type="match status" value="1"/>
</dbReference>
<keyword evidence="1" id="KW-0547">Nucleotide-binding</keyword>
<sequence length="457" mass="51444">MKSDEIVYYWQAIIETMMDGLMVVDRDGMIVSVNKATEAITGYSREELIGSQCTILGCDDCSARTNHLGDFTCDLFETHYGERRKCVIRKKDGALAPIMKNASLLLGKDKRVIGAVETLMDLTEIVSRDKQIARLSSILKGKDRFHGILGKSKAMQAVFDLITDAAHSDSPIIIYGESGTGKELVAAAIHKLGKRKNGPFVKVNCAALSESLFESELFGHVKGAYTGADRMRKGRFELAHGGDIFLDEIGDIPLSMQVKILRVLQEKEFERVGDSTPIKVDVRIISATHRDLNYMIRQDLFREDLFYRLNVIPIRLPPLRERREDLPLLIEHFLEENRLKTGKDISNVSPEAMERLLSYDWPGNIRELVNALEYAFVVCRTDCIEVRNLPDNIASKVKSITPAPPFMVSDEARRVLEALEQTRGRKNEAAKLLGISRQALWKKIVKLGIETSFSQKT</sequence>
<dbReference type="Gene3D" id="3.40.50.300">
    <property type="entry name" value="P-loop containing nucleotide triphosphate hydrolases"/>
    <property type="match status" value="1"/>
</dbReference>
<dbReference type="Gene3D" id="1.10.10.60">
    <property type="entry name" value="Homeodomain-like"/>
    <property type="match status" value="1"/>
</dbReference>
<dbReference type="SUPFAM" id="SSF46689">
    <property type="entry name" value="Homeodomain-like"/>
    <property type="match status" value="1"/>
</dbReference>
<dbReference type="PANTHER" id="PTHR32071">
    <property type="entry name" value="TRANSCRIPTIONAL REGULATORY PROTEIN"/>
    <property type="match status" value="1"/>
</dbReference>
<keyword evidence="2" id="KW-0067">ATP-binding</keyword>
<dbReference type="PROSITE" id="PS50045">
    <property type="entry name" value="SIGMA54_INTERACT_4"/>
    <property type="match status" value="1"/>
</dbReference>
<dbReference type="SUPFAM" id="SSF52540">
    <property type="entry name" value="P-loop containing nucleoside triphosphate hydrolases"/>
    <property type="match status" value="1"/>
</dbReference>
<protein>
    <submittedName>
        <fullName evidence="7">PAS domain S-box protein</fullName>
    </submittedName>
</protein>
<feature type="domain" description="Sigma-54 factor interaction" evidence="5">
    <location>
        <begin position="148"/>
        <end position="377"/>
    </location>
</feature>
<dbReference type="InterPro" id="IPR000014">
    <property type="entry name" value="PAS"/>
</dbReference>
<dbReference type="SUPFAM" id="SSF55785">
    <property type="entry name" value="PYP-like sensor domain (PAS domain)"/>
    <property type="match status" value="1"/>
</dbReference>
<evidence type="ECO:0000259" key="6">
    <source>
        <dbReference type="PROSITE" id="PS50112"/>
    </source>
</evidence>
<evidence type="ECO:0000313" key="7">
    <source>
        <dbReference type="EMBL" id="HGH62016.1"/>
    </source>
</evidence>
<dbReference type="CDD" id="cd00009">
    <property type="entry name" value="AAA"/>
    <property type="match status" value="1"/>
</dbReference>
<dbReference type="NCBIfam" id="TIGR00229">
    <property type="entry name" value="sensory_box"/>
    <property type="match status" value="1"/>
</dbReference>
<dbReference type="InterPro" id="IPR002197">
    <property type="entry name" value="HTH_Fis"/>
</dbReference>
<feature type="domain" description="PAS" evidence="6">
    <location>
        <begin position="13"/>
        <end position="50"/>
    </location>
</feature>
<evidence type="ECO:0000256" key="4">
    <source>
        <dbReference type="ARBA" id="ARBA00023163"/>
    </source>
</evidence>
<dbReference type="Pfam" id="PF25601">
    <property type="entry name" value="AAA_lid_14"/>
    <property type="match status" value="1"/>
</dbReference>
<dbReference type="InterPro" id="IPR025662">
    <property type="entry name" value="Sigma_54_int_dom_ATP-bd_1"/>
</dbReference>
<accession>A0A7C4EY75</accession>
<evidence type="ECO:0000256" key="1">
    <source>
        <dbReference type="ARBA" id="ARBA00022741"/>
    </source>
</evidence>
<dbReference type="InterPro" id="IPR002078">
    <property type="entry name" value="Sigma_54_int"/>
</dbReference>
<dbReference type="InterPro" id="IPR003593">
    <property type="entry name" value="AAA+_ATPase"/>
</dbReference>
<dbReference type="PRINTS" id="PR01590">
    <property type="entry name" value="HTHFIS"/>
</dbReference>
<dbReference type="GO" id="GO:0006355">
    <property type="term" value="P:regulation of DNA-templated transcription"/>
    <property type="evidence" value="ECO:0007669"/>
    <property type="project" value="InterPro"/>
</dbReference>
<dbReference type="FunFam" id="3.40.50.300:FF:000006">
    <property type="entry name" value="DNA-binding transcriptional regulator NtrC"/>
    <property type="match status" value="1"/>
</dbReference>
<dbReference type="InterPro" id="IPR009057">
    <property type="entry name" value="Homeodomain-like_sf"/>
</dbReference>
<comment type="caution">
    <text evidence="7">The sequence shown here is derived from an EMBL/GenBank/DDBJ whole genome shotgun (WGS) entry which is preliminary data.</text>
</comment>
<dbReference type="Gene3D" id="1.10.8.60">
    <property type="match status" value="1"/>
</dbReference>
<dbReference type="InterPro" id="IPR035965">
    <property type="entry name" value="PAS-like_dom_sf"/>
</dbReference>
<name>A0A7C4EY75_9BACT</name>
<keyword evidence="3" id="KW-0805">Transcription regulation</keyword>